<dbReference type="AlphaFoldDB" id="A0A0H2RY85"/>
<comment type="cofactor">
    <cofactor evidence="1">
        <name>Mg(2+)</name>
        <dbReference type="ChEBI" id="CHEBI:18420"/>
    </cofactor>
</comment>
<evidence type="ECO:0000256" key="3">
    <source>
        <dbReference type="ARBA" id="ARBA00004922"/>
    </source>
</evidence>
<dbReference type="GO" id="GO:1904423">
    <property type="term" value="C:dehydrodolichyl diphosphate synthase complex"/>
    <property type="evidence" value="ECO:0007669"/>
    <property type="project" value="InterPro"/>
</dbReference>
<feature type="transmembrane region" description="Helical" evidence="14">
    <location>
        <begin position="39"/>
        <end position="58"/>
    </location>
</feature>
<organism evidence="15 16">
    <name type="scientific">Schizopora paradoxa</name>
    <dbReference type="NCBI Taxonomy" id="27342"/>
    <lineage>
        <taxon>Eukaryota</taxon>
        <taxon>Fungi</taxon>
        <taxon>Dikarya</taxon>
        <taxon>Basidiomycota</taxon>
        <taxon>Agaricomycotina</taxon>
        <taxon>Agaricomycetes</taxon>
        <taxon>Hymenochaetales</taxon>
        <taxon>Schizoporaceae</taxon>
        <taxon>Schizopora</taxon>
    </lineage>
</organism>
<feature type="region of interest" description="Disordered" evidence="13">
    <location>
        <begin position="147"/>
        <end position="182"/>
    </location>
</feature>
<keyword evidence="8" id="KW-0256">Endoplasmic reticulum</keyword>
<dbReference type="GO" id="GO:0045547">
    <property type="term" value="F:ditrans,polycis-polyprenyl diphosphate synthase [(2E,6E)-farnesyl diphosphate specific] activity"/>
    <property type="evidence" value="ECO:0007669"/>
    <property type="project" value="UniProtKB-EC"/>
</dbReference>
<evidence type="ECO:0000256" key="6">
    <source>
        <dbReference type="ARBA" id="ARBA00022679"/>
    </source>
</evidence>
<dbReference type="STRING" id="27342.A0A0H2RY85"/>
<keyword evidence="9" id="KW-0460">Magnesium</keyword>
<accession>A0A0H2RY85</accession>
<dbReference type="EC" id="2.5.1.87" evidence="5"/>
<evidence type="ECO:0000256" key="4">
    <source>
        <dbReference type="ARBA" id="ARBA00005432"/>
    </source>
</evidence>
<protein>
    <recommendedName>
        <fullName evidence="5">ditrans,polycis-polyprenyl diphosphate synthase [(2E,6E)-farnesyldiphosphate specific]</fullName>
        <ecNumber evidence="5">2.5.1.87</ecNumber>
    </recommendedName>
</protein>
<evidence type="ECO:0000256" key="12">
    <source>
        <dbReference type="ARBA" id="ARBA00047353"/>
    </source>
</evidence>
<dbReference type="InterPro" id="IPR038887">
    <property type="entry name" value="Nus1/NgBR"/>
</dbReference>
<evidence type="ECO:0000256" key="10">
    <source>
        <dbReference type="ARBA" id="ARBA00022989"/>
    </source>
</evidence>
<dbReference type="InterPro" id="IPR036424">
    <property type="entry name" value="UPP_synth-like_sf"/>
</dbReference>
<dbReference type="PANTHER" id="PTHR21528:SF0">
    <property type="entry name" value="DEHYDRODOLICHYL DIPHOSPHATE SYNTHASE COMPLEX SUBUNIT NUS1"/>
    <property type="match status" value="1"/>
</dbReference>
<evidence type="ECO:0000256" key="11">
    <source>
        <dbReference type="ARBA" id="ARBA00023136"/>
    </source>
</evidence>
<evidence type="ECO:0000256" key="9">
    <source>
        <dbReference type="ARBA" id="ARBA00022842"/>
    </source>
</evidence>
<comment type="pathway">
    <text evidence="3">Protein modification; protein glycosylation.</text>
</comment>
<evidence type="ECO:0000256" key="13">
    <source>
        <dbReference type="SAM" id="MobiDB-lite"/>
    </source>
</evidence>
<evidence type="ECO:0000256" key="5">
    <source>
        <dbReference type="ARBA" id="ARBA00012596"/>
    </source>
</evidence>
<name>A0A0H2RY85_9AGAM</name>
<gene>
    <name evidence="15" type="ORF">SCHPADRAFT_186550</name>
</gene>
<reference evidence="15 16" key="1">
    <citation type="submission" date="2015-04" db="EMBL/GenBank/DDBJ databases">
        <title>Complete genome sequence of Schizopora paradoxa KUC8140, a cosmopolitan wood degrader in East Asia.</title>
        <authorList>
            <consortium name="DOE Joint Genome Institute"/>
            <person name="Min B."/>
            <person name="Park H."/>
            <person name="Jang Y."/>
            <person name="Kim J.-J."/>
            <person name="Kim K.H."/>
            <person name="Pangilinan J."/>
            <person name="Lipzen A."/>
            <person name="Riley R."/>
            <person name="Grigoriev I.V."/>
            <person name="Spatafora J.W."/>
            <person name="Choi I.-G."/>
        </authorList>
    </citation>
    <scope>NUCLEOTIDE SEQUENCE [LARGE SCALE GENOMIC DNA]</scope>
    <source>
        <strain evidence="15 16">KUC8140</strain>
    </source>
</reference>
<evidence type="ECO:0000256" key="1">
    <source>
        <dbReference type="ARBA" id="ARBA00001946"/>
    </source>
</evidence>
<comment type="subcellular location">
    <subcellularLocation>
        <location evidence="2">Endoplasmic reticulum membrane</location>
    </subcellularLocation>
</comment>
<comment type="catalytic activity">
    <reaction evidence="12">
        <text>n isopentenyl diphosphate + (2E,6E)-farnesyl diphosphate = a di-trans,poly-cis-polyprenyl diphosphate + n diphosphate</text>
        <dbReference type="Rhea" id="RHEA:53008"/>
        <dbReference type="Rhea" id="RHEA-COMP:19494"/>
        <dbReference type="ChEBI" id="CHEBI:33019"/>
        <dbReference type="ChEBI" id="CHEBI:128769"/>
        <dbReference type="ChEBI" id="CHEBI:136960"/>
        <dbReference type="ChEBI" id="CHEBI:175763"/>
        <dbReference type="EC" id="2.5.1.87"/>
    </reaction>
</comment>
<dbReference type="GO" id="GO:0005789">
    <property type="term" value="C:endoplasmic reticulum membrane"/>
    <property type="evidence" value="ECO:0007669"/>
    <property type="project" value="UniProtKB-SubCell"/>
</dbReference>
<dbReference type="OrthoDB" id="3057168at2759"/>
<dbReference type="Proteomes" id="UP000053477">
    <property type="component" value="Unassembled WGS sequence"/>
</dbReference>
<evidence type="ECO:0000256" key="14">
    <source>
        <dbReference type="SAM" id="Phobius"/>
    </source>
</evidence>
<keyword evidence="10 14" id="KW-1133">Transmembrane helix</keyword>
<proteinExistence type="inferred from homology"/>
<keyword evidence="16" id="KW-1185">Reference proteome</keyword>
<dbReference type="SUPFAM" id="SSF64005">
    <property type="entry name" value="Undecaprenyl diphosphate synthase"/>
    <property type="match status" value="1"/>
</dbReference>
<evidence type="ECO:0000256" key="8">
    <source>
        <dbReference type="ARBA" id="ARBA00022824"/>
    </source>
</evidence>
<dbReference type="EMBL" id="KQ085909">
    <property type="protein sequence ID" value="KLO17035.1"/>
    <property type="molecule type" value="Genomic_DNA"/>
</dbReference>
<feature type="compositionally biased region" description="Acidic residues" evidence="13">
    <location>
        <begin position="152"/>
        <end position="164"/>
    </location>
</feature>
<comment type="similarity">
    <text evidence="4">Belongs to the UPP synthase family.</text>
</comment>
<keyword evidence="11 14" id="KW-0472">Membrane</keyword>
<evidence type="ECO:0000256" key="7">
    <source>
        <dbReference type="ARBA" id="ARBA00022692"/>
    </source>
</evidence>
<dbReference type="InParanoid" id="A0A0H2RY85"/>
<sequence>MTRGTSMSRLEKLRAPALSTPTAFTNRTRRRWAQRNMKALARLILAIVHAFYTFWTLAASHVRLARKADPHPLEYPRRQTPKHLALVLVTEDGRLKNEEEETYVCNTVADVVGWSKAVGIESLSVYNRQGVLYKYAETIREMLSRPSHFESGQEDAESNSESELEFPLTPPPSDHSISRPLSRSDLRGHSNHVICMSLEGHQHDGEISGVKHRTSCTCKISTFWPILMSFVHRQRGEILSNLSCSQMTLQNL</sequence>
<dbReference type="PANTHER" id="PTHR21528">
    <property type="entry name" value="DEHYDRODOLICHYL DIPHOSPHATE SYNTHASE COMPLEX SUBUNIT NUS1"/>
    <property type="match status" value="1"/>
</dbReference>
<keyword evidence="7 14" id="KW-0812">Transmembrane</keyword>
<evidence type="ECO:0000313" key="15">
    <source>
        <dbReference type="EMBL" id="KLO17035.1"/>
    </source>
</evidence>
<evidence type="ECO:0000256" key="2">
    <source>
        <dbReference type="ARBA" id="ARBA00004586"/>
    </source>
</evidence>
<keyword evidence="6" id="KW-0808">Transferase</keyword>
<evidence type="ECO:0000313" key="16">
    <source>
        <dbReference type="Proteomes" id="UP000053477"/>
    </source>
</evidence>